<sequence>MQLMPNDYIFASALSACASLQAAALGREIHAQAVKLGYASICFVFNSIMSMYMKCGHCCDALLVFDEALEPNSVSYNALITGFVENKEYEKGLEMFKLMHEKGLVPDWFTFAGVLESCVNMNDLRWGMVVHCQTLKLKLDSTAFVGNVIMTMYSKFDLMKEAENVFRLIEEKDVISWNSFIAGCSHCMDHEKGLRVFKEMSNEYIVRPDEFTFTSALAAYVIIGKRLAEQLLKLQPVTTSPYVLLSHMYASDAMWSDVAEVRKMLKGSGLKKEPAHSMIEVKGNFEKFTVGKFSHARIGEIKCMLNIIGWAAAEVSLKDILS</sequence>
<dbReference type="EMBL" id="CM047904">
    <property type="protein sequence ID" value="KAJ0089502.1"/>
    <property type="molecule type" value="Genomic_DNA"/>
</dbReference>
<accession>A0ACC1AS56</accession>
<comment type="caution">
    <text evidence="1">The sequence shown here is derived from an EMBL/GenBank/DDBJ whole genome shotgun (WGS) entry which is preliminary data.</text>
</comment>
<proteinExistence type="predicted"/>
<name>A0ACC1AS56_9ROSI</name>
<keyword evidence="2" id="KW-1185">Reference proteome</keyword>
<reference evidence="2" key="1">
    <citation type="journal article" date="2023" name="G3 (Bethesda)">
        <title>Genome assembly and association tests identify interacting loci associated with vigor, precocity, and sex in interspecific pistachio rootstocks.</title>
        <authorList>
            <person name="Palmer W."/>
            <person name="Jacygrad E."/>
            <person name="Sagayaradj S."/>
            <person name="Cavanaugh K."/>
            <person name="Han R."/>
            <person name="Bertier L."/>
            <person name="Beede B."/>
            <person name="Kafkas S."/>
            <person name="Golino D."/>
            <person name="Preece J."/>
            <person name="Michelmore R."/>
        </authorList>
    </citation>
    <scope>NUCLEOTIDE SEQUENCE [LARGE SCALE GENOMIC DNA]</scope>
</reference>
<protein>
    <submittedName>
        <fullName evidence="1">Uncharacterized protein</fullName>
    </submittedName>
</protein>
<dbReference type="Proteomes" id="UP001164250">
    <property type="component" value="Chromosome 8"/>
</dbReference>
<gene>
    <name evidence="1" type="ORF">Patl1_14172</name>
</gene>
<evidence type="ECO:0000313" key="2">
    <source>
        <dbReference type="Proteomes" id="UP001164250"/>
    </source>
</evidence>
<evidence type="ECO:0000313" key="1">
    <source>
        <dbReference type="EMBL" id="KAJ0089502.1"/>
    </source>
</evidence>
<organism evidence="1 2">
    <name type="scientific">Pistacia atlantica</name>
    <dbReference type="NCBI Taxonomy" id="434234"/>
    <lineage>
        <taxon>Eukaryota</taxon>
        <taxon>Viridiplantae</taxon>
        <taxon>Streptophyta</taxon>
        <taxon>Embryophyta</taxon>
        <taxon>Tracheophyta</taxon>
        <taxon>Spermatophyta</taxon>
        <taxon>Magnoliopsida</taxon>
        <taxon>eudicotyledons</taxon>
        <taxon>Gunneridae</taxon>
        <taxon>Pentapetalae</taxon>
        <taxon>rosids</taxon>
        <taxon>malvids</taxon>
        <taxon>Sapindales</taxon>
        <taxon>Anacardiaceae</taxon>
        <taxon>Pistacia</taxon>
    </lineage>
</organism>